<comment type="caution">
    <text evidence="1">The sequence shown here is derived from an EMBL/GenBank/DDBJ whole genome shotgun (WGS) entry which is preliminary data.</text>
</comment>
<evidence type="ECO:0000313" key="1">
    <source>
        <dbReference type="EMBL" id="PSR32026.1"/>
    </source>
</evidence>
<organism evidence="1 2">
    <name type="scientific">Sulfobacillus benefaciens</name>
    <dbReference type="NCBI Taxonomy" id="453960"/>
    <lineage>
        <taxon>Bacteria</taxon>
        <taxon>Bacillati</taxon>
        <taxon>Bacillota</taxon>
        <taxon>Clostridia</taxon>
        <taxon>Eubacteriales</taxon>
        <taxon>Clostridiales Family XVII. Incertae Sedis</taxon>
        <taxon>Sulfobacillus</taxon>
    </lineage>
</organism>
<dbReference type="Proteomes" id="UP000242972">
    <property type="component" value="Unassembled WGS sequence"/>
</dbReference>
<dbReference type="AlphaFoldDB" id="A0A2T2XC59"/>
<name>A0A2T2XC59_9FIRM</name>
<sequence length="202" mass="23517">MANDPRSAFIQALKCASSCIEKSYFHPLVASLPEDPPLQMWRERVYCYELYHQLRMILPQETKNGVMLFGEMDKKSHPLIHHGTIPDFLYHRPGKSGYRNNVAIIEVKSIQRMREHLAICRSIETLQDTQHQLHYQISLLYIFGDQDADTEKWIRDKIIQEQKGNAPFHVLWHQHVGKPAVWVCQCSCHANGAYDCMSPSER</sequence>
<reference evidence="1 2" key="1">
    <citation type="journal article" date="2014" name="BMC Genomics">
        <title>Comparison of environmental and isolate Sulfobacillus genomes reveals diverse carbon, sulfur, nitrogen, and hydrogen metabolisms.</title>
        <authorList>
            <person name="Justice N.B."/>
            <person name="Norman A."/>
            <person name="Brown C.T."/>
            <person name="Singh A."/>
            <person name="Thomas B.C."/>
            <person name="Banfield J.F."/>
        </authorList>
    </citation>
    <scope>NUCLEOTIDE SEQUENCE [LARGE SCALE GENOMIC DNA]</scope>
    <source>
        <strain evidence="1">AMDSBA4</strain>
    </source>
</reference>
<dbReference type="EMBL" id="PXYW01000054">
    <property type="protein sequence ID" value="PSR32026.1"/>
    <property type="molecule type" value="Genomic_DNA"/>
</dbReference>
<accession>A0A2T2XC59</accession>
<gene>
    <name evidence="1" type="ORF">C7B46_16090</name>
</gene>
<evidence type="ECO:0000313" key="2">
    <source>
        <dbReference type="Proteomes" id="UP000242972"/>
    </source>
</evidence>
<protein>
    <submittedName>
        <fullName evidence="1">Uncharacterized protein</fullName>
    </submittedName>
</protein>
<proteinExistence type="predicted"/>